<dbReference type="AlphaFoldDB" id="A0A428Z9Q6"/>
<keyword evidence="1" id="KW-1133">Transmembrane helix</keyword>
<evidence type="ECO:0000256" key="1">
    <source>
        <dbReference type="SAM" id="Phobius"/>
    </source>
</evidence>
<proteinExistence type="predicted"/>
<feature type="transmembrane region" description="Helical" evidence="1">
    <location>
        <begin position="74"/>
        <end position="95"/>
    </location>
</feature>
<dbReference type="Proteomes" id="UP000287547">
    <property type="component" value="Unassembled WGS sequence"/>
</dbReference>
<protein>
    <submittedName>
        <fullName evidence="2">Uncharacterized protein</fullName>
    </submittedName>
</protein>
<keyword evidence="1" id="KW-0812">Transmembrane</keyword>
<organism evidence="2 3">
    <name type="scientific">Kibdelosporangium aridum</name>
    <dbReference type="NCBI Taxonomy" id="2030"/>
    <lineage>
        <taxon>Bacteria</taxon>
        <taxon>Bacillati</taxon>
        <taxon>Actinomycetota</taxon>
        <taxon>Actinomycetes</taxon>
        <taxon>Pseudonocardiales</taxon>
        <taxon>Pseudonocardiaceae</taxon>
        <taxon>Kibdelosporangium</taxon>
    </lineage>
</organism>
<accession>A0A428Z9Q6</accession>
<comment type="caution">
    <text evidence="2">The sequence shown here is derived from an EMBL/GenBank/DDBJ whole genome shotgun (WGS) entry which is preliminary data.</text>
</comment>
<name>A0A428Z9Q6_KIBAR</name>
<reference evidence="2 3" key="1">
    <citation type="submission" date="2018-05" db="EMBL/GenBank/DDBJ databases">
        <title>Evolution of GPA BGCs.</title>
        <authorList>
            <person name="Waglechner N."/>
            <person name="Wright G.D."/>
        </authorList>
    </citation>
    <scope>NUCLEOTIDE SEQUENCE [LARGE SCALE GENOMIC DNA]</scope>
    <source>
        <strain evidence="2 3">A82846</strain>
    </source>
</reference>
<dbReference type="EMBL" id="QHKI01000015">
    <property type="protein sequence ID" value="RSM84789.1"/>
    <property type="molecule type" value="Genomic_DNA"/>
</dbReference>
<sequence>MDQRMAARVDRMSQRLDKFTASITPPSPDLREWAESQWGTPMDVVRLGEVAPEYVVPGRRKDGTVKGKRLIRRFFWNILRGVYAAVMNIFLLAAGGGMGNVLQRKGTVRGSANAQALELVDAARPAKDAWLAYSDTHAAIIDAGETPKVLWHKEKPHAPQVSPARRRITWPDGSVFEYA</sequence>
<evidence type="ECO:0000313" key="3">
    <source>
        <dbReference type="Proteomes" id="UP000287547"/>
    </source>
</evidence>
<keyword evidence="1" id="KW-0472">Membrane</keyword>
<gene>
    <name evidence="2" type="ORF">DMH04_20150</name>
</gene>
<evidence type="ECO:0000313" key="2">
    <source>
        <dbReference type="EMBL" id="RSM84789.1"/>
    </source>
</evidence>